<name>A0A248TGB9_9BACI</name>
<feature type="transmembrane region" description="Helical" evidence="1">
    <location>
        <begin position="6"/>
        <end position="27"/>
    </location>
</feature>
<protein>
    <submittedName>
        <fullName evidence="2">Uncharacterized protein</fullName>
    </submittedName>
</protein>
<dbReference type="KEGG" id="bko:CKF48_07360"/>
<evidence type="ECO:0000313" key="2">
    <source>
        <dbReference type="EMBL" id="ASV67162.1"/>
    </source>
</evidence>
<keyword evidence="3" id="KW-1185">Reference proteome</keyword>
<keyword evidence="1" id="KW-1133">Transmembrane helix</keyword>
<keyword evidence="1" id="KW-0472">Membrane</keyword>
<dbReference type="OrthoDB" id="2454561at2"/>
<dbReference type="AlphaFoldDB" id="A0A248TGB9"/>
<sequence>MIGDVANGIFMIVFLTTAQLSFIKYTLLESEDADHPLKQAISVIEKALCVYILFVPISLLEWLLSGDRFPAAVVAIALPFIRRNHLNTIRKEETVSM</sequence>
<reference evidence="2 3" key="1">
    <citation type="submission" date="2017-08" db="EMBL/GenBank/DDBJ databases">
        <title>Complete Genome Sequence of Bacillus kochii Oregon-R-modENCODE STRAIN BDGP4, isolated from Drosophila melanogaster gut.</title>
        <authorList>
            <person name="Wan K.H."/>
            <person name="Yu C."/>
            <person name="Park S."/>
            <person name="Hammonds A.S."/>
            <person name="Booth B.W."/>
            <person name="Celniker S.E."/>
        </authorList>
    </citation>
    <scope>NUCLEOTIDE SEQUENCE [LARGE SCALE GENOMIC DNA]</scope>
    <source>
        <strain evidence="2 3">BDGP4</strain>
    </source>
</reference>
<evidence type="ECO:0000256" key="1">
    <source>
        <dbReference type="SAM" id="Phobius"/>
    </source>
</evidence>
<feature type="transmembrane region" description="Helical" evidence="1">
    <location>
        <begin position="48"/>
        <end position="65"/>
    </location>
</feature>
<keyword evidence="1" id="KW-0812">Transmembrane</keyword>
<dbReference type="EMBL" id="CP022983">
    <property type="protein sequence ID" value="ASV67162.1"/>
    <property type="molecule type" value="Genomic_DNA"/>
</dbReference>
<organism evidence="2 3">
    <name type="scientific">Cytobacillus kochii</name>
    <dbReference type="NCBI Taxonomy" id="859143"/>
    <lineage>
        <taxon>Bacteria</taxon>
        <taxon>Bacillati</taxon>
        <taxon>Bacillota</taxon>
        <taxon>Bacilli</taxon>
        <taxon>Bacillales</taxon>
        <taxon>Bacillaceae</taxon>
        <taxon>Cytobacillus</taxon>
    </lineage>
</organism>
<proteinExistence type="predicted"/>
<evidence type="ECO:0000313" key="3">
    <source>
        <dbReference type="Proteomes" id="UP000215137"/>
    </source>
</evidence>
<dbReference type="Proteomes" id="UP000215137">
    <property type="component" value="Chromosome"/>
</dbReference>
<accession>A0A248TGB9</accession>
<gene>
    <name evidence="2" type="ORF">CKF48_07360</name>
</gene>